<feature type="active site" description="Proton acceptor" evidence="7">
    <location>
        <position position="103"/>
    </location>
</feature>
<dbReference type="GO" id="GO:0008360">
    <property type="term" value="P:regulation of cell shape"/>
    <property type="evidence" value="ECO:0007669"/>
    <property type="project" value="UniProtKB-KW"/>
</dbReference>
<evidence type="ECO:0000256" key="1">
    <source>
        <dbReference type="ARBA" id="ARBA00007164"/>
    </source>
</evidence>
<dbReference type="GO" id="GO:0071555">
    <property type="term" value="P:cell wall organization"/>
    <property type="evidence" value="ECO:0007669"/>
    <property type="project" value="UniProtKB-KW"/>
</dbReference>
<gene>
    <name evidence="11" type="ORF">UT76_C0003G0016</name>
</gene>
<dbReference type="Proteomes" id="UP000034215">
    <property type="component" value="Unassembled WGS sequence"/>
</dbReference>
<evidence type="ECO:0000256" key="9">
    <source>
        <dbReference type="RuleBase" id="RU004016"/>
    </source>
</evidence>
<reference evidence="11 12" key="1">
    <citation type="journal article" date="2015" name="Nature">
        <title>rRNA introns, odd ribosomes, and small enigmatic genomes across a large radiation of phyla.</title>
        <authorList>
            <person name="Brown C.T."/>
            <person name="Hug L.A."/>
            <person name="Thomas B.C."/>
            <person name="Sharon I."/>
            <person name="Castelle C.J."/>
            <person name="Singh A."/>
            <person name="Wilkins M.J."/>
            <person name="Williams K.H."/>
            <person name="Banfield J.F."/>
        </authorList>
    </citation>
    <scope>NUCLEOTIDE SEQUENCE [LARGE SCALE GENOMIC DNA]</scope>
</reference>
<feature type="domain" description="Peptidase S11 D-alanyl-D-alanine carboxypeptidase A N-terminal" evidence="10">
    <location>
        <begin position="71"/>
        <end position="291"/>
    </location>
</feature>
<comment type="similarity">
    <text evidence="1 9">Belongs to the peptidase S11 family.</text>
</comment>
<evidence type="ECO:0000259" key="10">
    <source>
        <dbReference type="Pfam" id="PF00768"/>
    </source>
</evidence>
<evidence type="ECO:0000256" key="7">
    <source>
        <dbReference type="PIRSR" id="PIRSR618044-1"/>
    </source>
</evidence>
<organism evidence="11 12">
    <name type="scientific">Candidatus Woesebacteria bacterium GW2011_GWB1_40_12</name>
    <dbReference type="NCBI Taxonomy" id="1618576"/>
    <lineage>
        <taxon>Bacteria</taxon>
        <taxon>Candidatus Woeseibacteriota</taxon>
    </lineage>
</organism>
<feature type="active site" evidence="7">
    <location>
        <position position="154"/>
    </location>
</feature>
<evidence type="ECO:0000313" key="11">
    <source>
        <dbReference type="EMBL" id="KKR44885.1"/>
    </source>
</evidence>
<evidence type="ECO:0000256" key="5">
    <source>
        <dbReference type="ARBA" id="ARBA00022984"/>
    </source>
</evidence>
<dbReference type="InterPro" id="IPR001967">
    <property type="entry name" value="Peptidase_S11_N"/>
</dbReference>
<name>A0A0G0TCS2_9BACT</name>
<evidence type="ECO:0000256" key="3">
    <source>
        <dbReference type="ARBA" id="ARBA00022801"/>
    </source>
</evidence>
<dbReference type="AlphaFoldDB" id="A0A0G0TCS2"/>
<comment type="caution">
    <text evidence="11">The sequence shown here is derived from an EMBL/GenBank/DDBJ whole genome shotgun (WGS) entry which is preliminary data.</text>
</comment>
<keyword evidence="3" id="KW-0378">Hydrolase</keyword>
<keyword evidence="5" id="KW-0573">Peptidoglycan synthesis</keyword>
<dbReference type="Pfam" id="PF00768">
    <property type="entry name" value="Peptidase_S11"/>
    <property type="match status" value="1"/>
</dbReference>
<protein>
    <recommendedName>
        <fullName evidence="10">Peptidase S11 D-alanyl-D-alanine carboxypeptidase A N-terminal domain-containing protein</fullName>
    </recommendedName>
</protein>
<feature type="active site" description="Acyl-ester intermediate" evidence="7">
    <location>
        <position position="100"/>
    </location>
</feature>
<keyword evidence="4" id="KW-0133">Cell shape</keyword>
<dbReference type="PANTHER" id="PTHR21581:SF6">
    <property type="entry name" value="TRAFFICKING PROTEIN PARTICLE COMPLEX SUBUNIT 12"/>
    <property type="match status" value="1"/>
</dbReference>
<feature type="binding site" evidence="8">
    <location>
        <position position="261"/>
    </location>
    <ligand>
        <name>substrate</name>
    </ligand>
</feature>
<evidence type="ECO:0000256" key="8">
    <source>
        <dbReference type="PIRSR" id="PIRSR618044-2"/>
    </source>
</evidence>
<dbReference type="GO" id="GO:0009002">
    <property type="term" value="F:serine-type D-Ala-D-Ala carboxypeptidase activity"/>
    <property type="evidence" value="ECO:0007669"/>
    <property type="project" value="InterPro"/>
</dbReference>
<keyword evidence="2" id="KW-0732">Signal</keyword>
<dbReference type="PATRIC" id="fig|1618576.3.peg.102"/>
<dbReference type="PANTHER" id="PTHR21581">
    <property type="entry name" value="D-ALANYL-D-ALANINE CARBOXYPEPTIDASE"/>
    <property type="match status" value="1"/>
</dbReference>
<evidence type="ECO:0000256" key="4">
    <source>
        <dbReference type="ARBA" id="ARBA00022960"/>
    </source>
</evidence>
<dbReference type="PRINTS" id="PR00725">
    <property type="entry name" value="DADACBPTASE1"/>
</dbReference>
<dbReference type="InterPro" id="IPR018044">
    <property type="entry name" value="Peptidase_S11"/>
</dbReference>
<dbReference type="GO" id="GO:0009252">
    <property type="term" value="P:peptidoglycan biosynthetic process"/>
    <property type="evidence" value="ECO:0007669"/>
    <property type="project" value="UniProtKB-KW"/>
</dbReference>
<dbReference type="SUPFAM" id="SSF56601">
    <property type="entry name" value="beta-lactamase/transpeptidase-like"/>
    <property type="match status" value="1"/>
</dbReference>
<dbReference type="InterPro" id="IPR012338">
    <property type="entry name" value="Beta-lactam/transpept-like"/>
</dbReference>
<keyword evidence="6" id="KW-0961">Cell wall biogenesis/degradation</keyword>
<evidence type="ECO:0000313" key="12">
    <source>
        <dbReference type="Proteomes" id="UP000034215"/>
    </source>
</evidence>
<dbReference type="EMBL" id="LBYA01000003">
    <property type="protein sequence ID" value="KKR44885.1"/>
    <property type="molecule type" value="Genomic_DNA"/>
</dbReference>
<accession>A0A0G0TCS2</accession>
<dbReference type="Gene3D" id="3.40.710.10">
    <property type="entry name" value="DD-peptidase/beta-lactamase superfamily"/>
    <property type="match status" value="1"/>
</dbReference>
<sequence>MKFIINKKDYLFFVMVAFVFISTTALSLNKNLQNSVKSFPSQVFISKDFPENPVLKSELSTFLESNVFPILSAQGAIAVDLNSGVNLYEKNPDATLLPASTTKIITALVALDTYSLDQVLTVPYGISVDGQKMGLYVGEQMRVEDLLYGLLVYSANDAAMALAINFPGGYESFIAAMNEKATNLSMTNSHFENPVGLDGANQRTTVKDLLRASEVAMKNPQFAKFVGTKYVSLTDAGGGKKYNLKNLNILLDEVPGVMGVKTGWTENARENLVTYIERDGKKIIVVILGSQDRFGETKELIDWIFASYEWQEVKVPMPVVGKK</sequence>
<evidence type="ECO:0000256" key="6">
    <source>
        <dbReference type="ARBA" id="ARBA00023316"/>
    </source>
</evidence>
<proteinExistence type="inferred from homology"/>
<evidence type="ECO:0000256" key="2">
    <source>
        <dbReference type="ARBA" id="ARBA00022729"/>
    </source>
</evidence>
<dbReference type="GO" id="GO:0006508">
    <property type="term" value="P:proteolysis"/>
    <property type="evidence" value="ECO:0007669"/>
    <property type="project" value="InterPro"/>
</dbReference>